<dbReference type="EMBL" id="VXIS01000002">
    <property type="protein sequence ID" value="KAA8914833.1"/>
    <property type="molecule type" value="Genomic_DNA"/>
</dbReference>
<comment type="caution">
    <text evidence="1">The sequence shown here is derived from an EMBL/GenBank/DDBJ whole genome shotgun (WGS) entry which is preliminary data.</text>
</comment>
<protein>
    <submittedName>
        <fullName evidence="1">Uncharacterized protein</fullName>
    </submittedName>
</protein>
<dbReference type="Proteomes" id="UP000326924">
    <property type="component" value="Unassembled WGS sequence"/>
</dbReference>
<sequence>MLWDVIGRLVDAEVHVDLALALWLRWITATSENVKPSQKILGSDRYWALIQKCLVTGFSERKKYSLYLLTTSVSLLQEPFNARTFAFDPKKSAPIIAAWDKYTTFVEIVSLSASPNQLRDATSDLKRLLDPTSYIPASWIAVLITLGFQSGSGGVARAFWNIVTSLEKKRLARLFEGPEGRKLLQDVLLPYAASASNFVIGRSTPEKCAHGTHIAKWVGSVLSSEDAEAQKATARAVLEWIDEKEDNSFAPARVWILQGVLIGVEGEKVFTETRDLALLVKIAKMRRFTKLKVDVCVAIVLKLFLAIDVEKVGFEAFWR</sequence>
<accession>A0A5J5FBN1</accession>
<evidence type="ECO:0000313" key="2">
    <source>
        <dbReference type="Proteomes" id="UP000326924"/>
    </source>
</evidence>
<gene>
    <name evidence="1" type="ORF">FN846DRAFT_239220</name>
</gene>
<evidence type="ECO:0000313" key="1">
    <source>
        <dbReference type="EMBL" id="KAA8914833.1"/>
    </source>
</evidence>
<keyword evidence="2" id="KW-1185">Reference proteome</keyword>
<organism evidence="1 2">
    <name type="scientific">Sphaerosporella brunnea</name>
    <dbReference type="NCBI Taxonomy" id="1250544"/>
    <lineage>
        <taxon>Eukaryota</taxon>
        <taxon>Fungi</taxon>
        <taxon>Dikarya</taxon>
        <taxon>Ascomycota</taxon>
        <taxon>Pezizomycotina</taxon>
        <taxon>Pezizomycetes</taxon>
        <taxon>Pezizales</taxon>
        <taxon>Pyronemataceae</taxon>
        <taxon>Sphaerosporella</taxon>
    </lineage>
</organism>
<dbReference type="OrthoDB" id="241340at2759"/>
<reference evidence="1 2" key="1">
    <citation type="submission" date="2019-09" db="EMBL/GenBank/DDBJ databases">
        <title>Draft genome of the ectomycorrhizal ascomycete Sphaerosporella brunnea.</title>
        <authorList>
            <consortium name="DOE Joint Genome Institute"/>
            <person name="Benucci G.M."/>
            <person name="Marozzi G."/>
            <person name="Antonielli L."/>
            <person name="Sanchez S."/>
            <person name="Marco P."/>
            <person name="Wang X."/>
            <person name="Falini L.B."/>
            <person name="Barry K."/>
            <person name="Haridas S."/>
            <person name="Lipzen A."/>
            <person name="Labutti K."/>
            <person name="Grigoriev I.V."/>
            <person name="Murat C."/>
            <person name="Martin F."/>
            <person name="Albertini E."/>
            <person name="Donnini D."/>
            <person name="Bonito G."/>
        </authorList>
    </citation>
    <scope>NUCLEOTIDE SEQUENCE [LARGE SCALE GENOMIC DNA]</scope>
    <source>
        <strain evidence="1 2">Sb_GMNB300</strain>
    </source>
</reference>
<dbReference type="AlphaFoldDB" id="A0A5J5FBN1"/>
<name>A0A5J5FBN1_9PEZI</name>
<proteinExistence type="predicted"/>
<dbReference type="InParanoid" id="A0A5J5FBN1"/>